<gene>
    <name evidence="2" type="ORF">FB547_10217</name>
</gene>
<dbReference type="RefSeq" id="WP_145740627.1">
    <property type="nucleotide sequence ID" value="NZ_VIVL01000002.1"/>
</dbReference>
<sequence length="354" mass="39675">MPVPAIVWGVLELIALAITVHELGELAEELYEGVEKYGKDIGKAKEEIRKVIQSIQDEIAQKIEEKEEVAILLALEATDPQGQNTRKAAGRGATDATINAAIEQKIPFRDAITQVCAAADRMPVLSLRKKKGVSIKDLPRAKRKIIEELLSMSVEQLTDVELEAFFVIRLKQLAVNLLFEFVDECLSWASPLKCEVNFGPPPSFDDHPVEEATKLQRLGKINPFYPSPFQYRKGSIAADLMISEYRHQRPDKGNIFAIVEIKFPGDRIEKKQFQAYDRLLKHAAKVNTARASLTFQGKPVTSGGRLSLFRYPEDIAVHEAKKETDKSGENEKKEVPSKQQDRRTPGGRGHHGKK</sequence>
<evidence type="ECO:0000256" key="1">
    <source>
        <dbReference type="SAM" id="MobiDB-lite"/>
    </source>
</evidence>
<feature type="compositionally biased region" description="Basic and acidic residues" evidence="1">
    <location>
        <begin position="319"/>
        <end position="344"/>
    </location>
</feature>
<evidence type="ECO:0008006" key="4">
    <source>
        <dbReference type="Google" id="ProtNLM"/>
    </source>
</evidence>
<reference evidence="2 3" key="1">
    <citation type="submission" date="2019-06" db="EMBL/GenBank/DDBJ databases">
        <title>Sorghum-associated microbial communities from plants grown in Nebraska, USA.</title>
        <authorList>
            <person name="Schachtman D."/>
        </authorList>
    </citation>
    <scope>NUCLEOTIDE SEQUENCE [LARGE SCALE GENOMIC DNA]</scope>
    <source>
        <strain evidence="2 3">T529</strain>
    </source>
</reference>
<name>A0A561CAW6_9BURK</name>
<comment type="caution">
    <text evidence="2">The sequence shown here is derived from an EMBL/GenBank/DDBJ whole genome shotgun (WGS) entry which is preliminary data.</text>
</comment>
<evidence type="ECO:0000313" key="2">
    <source>
        <dbReference type="EMBL" id="TWD88316.1"/>
    </source>
</evidence>
<dbReference type="OrthoDB" id="8654057at2"/>
<organism evidence="2 3">
    <name type="scientific">Variovorax beijingensis</name>
    <dbReference type="NCBI Taxonomy" id="2496117"/>
    <lineage>
        <taxon>Bacteria</taxon>
        <taxon>Pseudomonadati</taxon>
        <taxon>Pseudomonadota</taxon>
        <taxon>Betaproteobacteria</taxon>
        <taxon>Burkholderiales</taxon>
        <taxon>Comamonadaceae</taxon>
        <taxon>Variovorax</taxon>
    </lineage>
</organism>
<protein>
    <recommendedName>
        <fullName evidence="4">VRR-NUC domain-containing protein</fullName>
    </recommendedName>
</protein>
<dbReference type="AlphaFoldDB" id="A0A561CAW6"/>
<dbReference type="EMBL" id="VIVL01000002">
    <property type="protein sequence ID" value="TWD88316.1"/>
    <property type="molecule type" value="Genomic_DNA"/>
</dbReference>
<feature type="region of interest" description="Disordered" evidence="1">
    <location>
        <begin position="319"/>
        <end position="354"/>
    </location>
</feature>
<dbReference type="Proteomes" id="UP000319722">
    <property type="component" value="Unassembled WGS sequence"/>
</dbReference>
<proteinExistence type="predicted"/>
<evidence type="ECO:0000313" key="3">
    <source>
        <dbReference type="Proteomes" id="UP000319722"/>
    </source>
</evidence>
<accession>A0A561CAW6</accession>